<protein>
    <submittedName>
        <fullName evidence="1">Uncharacterized protein</fullName>
    </submittedName>
</protein>
<gene>
    <name evidence="1" type="ORF">MAR_022097</name>
</gene>
<reference evidence="1" key="1">
    <citation type="submission" date="2022-11" db="EMBL/GenBank/DDBJ databases">
        <title>Centuries of genome instability and evolution in soft-shell clam transmissible cancer (bioRxiv).</title>
        <authorList>
            <person name="Hart S.F.M."/>
            <person name="Yonemitsu M.A."/>
            <person name="Giersch R.M."/>
            <person name="Beal B.F."/>
            <person name="Arriagada G."/>
            <person name="Davis B.W."/>
            <person name="Ostrander E.A."/>
            <person name="Goff S.P."/>
            <person name="Metzger M.J."/>
        </authorList>
    </citation>
    <scope>NUCLEOTIDE SEQUENCE</scope>
    <source>
        <strain evidence="1">MELC-2E11</strain>
        <tissue evidence="1">Siphon/mantle</tissue>
    </source>
</reference>
<keyword evidence="2" id="KW-1185">Reference proteome</keyword>
<feature type="non-terminal residue" evidence="1">
    <location>
        <position position="99"/>
    </location>
</feature>
<accession>A0ABY7DJ55</accession>
<evidence type="ECO:0000313" key="2">
    <source>
        <dbReference type="Proteomes" id="UP001164746"/>
    </source>
</evidence>
<name>A0ABY7DJ55_MYAAR</name>
<proteinExistence type="predicted"/>
<evidence type="ECO:0000313" key="1">
    <source>
        <dbReference type="EMBL" id="WAQ97724.1"/>
    </source>
</evidence>
<dbReference type="EMBL" id="CP111014">
    <property type="protein sequence ID" value="WAQ97724.1"/>
    <property type="molecule type" value="Genomic_DNA"/>
</dbReference>
<dbReference type="Proteomes" id="UP001164746">
    <property type="component" value="Chromosome 3"/>
</dbReference>
<organism evidence="1 2">
    <name type="scientific">Mya arenaria</name>
    <name type="common">Soft-shell clam</name>
    <dbReference type="NCBI Taxonomy" id="6604"/>
    <lineage>
        <taxon>Eukaryota</taxon>
        <taxon>Metazoa</taxon>
        <taxon>Spiralia</taxon>
        <taxon>Lophotrochozoa</taxon>
        <taxon>Mollusca</taxon>
        <taxon>Bivalvia</taxon>
        <taxon>Autobranchia</taxon>
        <taxon>Heteroconchia</taxon>
        <taxon>Euheterodonta</taxon>
        <taxon>Imparidentia</taxon>
        <taxon>Neoheterodontei</taxon>
        <taxon>Myida</taxon>
        <taxon>Myoidea</taxon>
        <taxon>Myidae</taxon>
        <taxon>Mya</taxon>
    </lineage>
</organism>
<sequence>MKQIINSTIKYRENLKLLKRSGRQTPMICLFKESIVMLTRAMFWLLNLKHSASILCFLNYLIQGMTLLQAYANPVCHGLNDQLAERGKSPSNCWTKHAG</sequence>